<dbReference type="SUPFAM" id="SSF51366">
    <property type="entry name" value="Ribulose-phoshate binding barrel"/>
    <property type="match status" value="1"/>
</dbReference>
<dbReference type="InterPro" id="IPR013785">
    <property type="entry name" value="Aldolase_TIM"/>
</dbReference>
<comment type="pathway">
    <text evidence="2">Amino-acid biosynthesis; L-tryptophan biosynthesis; L-tryptophan from chorismate: step 5/5.</text>
</comment>
<dbReference type="EMBL" id="UINC01002210">
    <property type="protein sequence ID" value="SUZ94168.1"/>
    <property type="molecule type" value="Genomic_DNA"/>
</dbReference>
<comment type="catalytic activity">
    <reaction evidence="9">
        <text>(1S,2R)-1-C-(indol-3-yl)glycerol 3-phosphate + L-serine = D-glyceraldehyde 3-phosphate + L-tryptophan + H2O</text>
        <dbReference type="Rhea" id="RHEA:10532"/>
        <dbReference type="ChEBI" id="CHEBI:15377"/>
        <dbReference type="ChEBI" id="CHEBI:33384"/>
        <dbReference type="ChEBI" id="CHEBI:57912"/>
        <dbReference type="ChEBI" id="CHEBI:58866"/>
        <dbReference type="ChEBI" id="CHEBI:59776"/>
        <dbReference type="EC" id="4.2.1.20"/>
    </reaction>
</comment>
<comment type="function">
    <text evidence="1">The alpha subunit is responsible for the aldol cleavage of indoleglycerol phosphate to indole and glyceraldehyde 3-phosphate.</text>
</comment>
<dbReference type="InterPro" id="IPR011060">
    <property type="entry name" value="RibuloseP-bd_barrel"/>
</dbReference>
<dbReference type="AlphaFoldDB" id="A0A381RT50"/>
<evidence type="ECO:0000256" key="7">
    <source>
        <dbReference type="ARBA" id="ARBA00023141"/>
    </source>
</evidence>
<evidence type="ECO:0000256" key="8">
    <source>
        <dbReference type="ARBA" id="ARBA00023239"/>
    </source>
</evidence>
<keyword evidence="8" id="KW-0456">Lyase</keyword>
<evidence type="ECO:0000256" key="5">
    <source>
        <dbReference type="ARBA" id="ARBA00022605"/>
    </source>
</evidence>
<evidence type="ECO:0000256" key="9">
    <source>
        <dbReference type="ARBA" id="ARBA00049047"/>
    </source>
</evidence>
<dbReference type="FunFam" id="3.20.20.70:FF:000037">
    <property type="entry name" value="Tryptophan synthase alpha chain"/>
    <property type="match status" value="1"/>
</dbReference>
<reference evidence="10" key="1">
    <citation type="submission" date="2018-05" db="EMBL/GenBank/DDBJ databases">
        <authorList>
            <person name="Lanie J.A."/>
            <person name="Ng W.-L."/>
            <person name="Kazmierczak K.M."/>
            <person name="Andrzejewski T.M."/>
            <person name="Davidsen T.M."/>
            <person name="Wayne K.J."/>
            <person name="Tettelin H."/>
            <person name="Glass J.I."/>
            <person name="Rusch D."/>
            <person name="Podicherti R."/>
            <person name="Tsui H.-C.T."/>
            <person name="Winkler M.E."/>
        </authorList>
    </citation>
    <scope>NUCLEOTIDE SEQUENCE</scope>
</reference>
<dbReference type="PANTHER" id="PTHR43406">
    <property type="entry name" value="TRYPTOPHAN SYNTHASE, ALPHA CHAIN"/>
    <property type="match status" value="1"/>
</dbReference>
<dbReference type="InterPro" id="IPR018204">
    <property type="entry name" value="Trp_synthase_alpha_AS"/>
</dbReference>
<dbReference type="CDD" id="cd04724">
    <property type="entry name" value="Tryptophan_synthase_alpha"/>
    <property type="match status" value="1"/>
</dbReference>
<evidence type="ECO:0000256" key="4">
    <source>
        <dbReference type="ARBA" id="ARBA00012043"/>
    </source>
</evidence>
<dbReference type="InterPro" id="IPR002028">
    <property type="entry name" value="Trp_synthase_suA"/>
</dbReference>
<organism evidence="10">
    <name type="scientific">marine metagenome</name>
    <dbReference type="NCBI Taxonomy" id="408172"/>
    <lineage>
        <taxon>unclassified sequences</taxon>
        <taxon>metagenomes</taxon>
        <taxon>ecological metagenomes</taxon>
    </lineage>
</organism>
<dbReference type="Pfam" id="PF00290">
    <property type="entry name" value="Trp_syntA"/>
    <property type="match status" value="1"/>
</dbReference>
<dbReference type="GO" id="GO:0005829">
    <property type="term" value="C:cytosol"/>
    <property type="evidence" value="ECO:0007669"/>
    <property type="project" value="TreeGrafter"/>
</dbReference>
<dbReference type="NCBIfam" id="TIGR00262">
    <property type="entry name" value="trpA"/>
    <property type="match status" value="1"/>
</dbReference>
<sequence>MNRIQKIFQDRTEKVIPFLTAGYPSKKDTAQMVLAAEKSGAAMVELGMPFSDPLADGPIIQAASQKAIENGVNISWILEVVTEIRRESEIPLALMGYINPIINYGIGKFIHDCKLAGVDGLIIPDLPPEEADELLQVANDTGICIILLVAPNTGNERIREISKLAGSLIYCVAILGITGEAGANRGELQQYLKRVEENSECPFVVGFGIKERADVVEINRMAHGAVVGSAIIEQLQNSNEPVNVINDYIRKLTKGTE</sequence>
<keyword evidence="6" id="KW-0822">Tryptophan biosynthesis</keyword>
<dbReference type="GO" id="GO:0004834">
    <property type="term" value="F:tryptophan synthase activity"/>
    <property type="evidence" value="ECO:0007669"/>
    <property type="project" value="UniProtKB-EC"/>
</dbReference>
<evidence type="ECO:0000313" key="10">
    <source>
        <dbReference type="EMBL" id="SUZ94168.1"/>
    </source>
</evidence>
<accession>A0A381RT50</accession>
<protein>
    <recommendedName>
        <fullName evidence="4">tryptophan synthase</fullName>
        <ecNumber evidence="4">4.2.1.20</ecNumber>
    </recommendedName>
</protein>
<dbReference type="EC" id="4.2.1.20" evidence="4"/>
<evidence type="ECO:0000256" key="6">
    <source>
        <dbReference type="ARBA" id="ARBA00022822"/>
    </source>
</evidence>
<keyword evidence="7" id="KW-0057">Aromatic amino acid biosynthesis</keyword>
<evidence type="ECO:0000256" key="3">
    <source>
        <dbReference type="ARBA" id="ARBA00011270"/>
    </source>
</evidence>
<evidence type="ECO:0000256" key="2">
    <source>
        <dbReference type="ARBA" id="ARBA00004733"/>
    </source>
</evidence>
<evidence type="ECO:0000256" key="1">
    <source>
        <dbReference type="ARBA" id="ARBA00003365"/>
    </source>
</evidence>
<dbReference type="UniPathway" id="UPA00035">
    <property type="reaction ID" value="UER00044"/>
</dbReference>
<dbReference type="PROSITE" id="PS00167">
    <property type="entry name" value="TRP_SYNTHASE_ALPHA"/>
    <property type="match status" value="1"/>
</dbReference>
<dbReference type="PANTHER" id="PTHR43406:SF1">
    <property type="entry name" value="TRYPTOPHAN SYNTHASE ALPHA CHAIN, CHLOROPLASTIC"/>
    <property type="match status" value="1"/>
</dbReference>
<proteinExistence type="inferred from homology"/>
<comment type="subunit">
    <text evidence="3">Tetramer of two alpha and two beta chains.</text>
</comment>
<name>A0A381RT50_9ZZZZ</name>
<dbReference type="HAMAP" id="MF_00131">
    <property type="entry name" value="Trp_synth_alpha"/>
    <property type="match status" value="1"/>
</dbReference>
<keyword evidence="5" id="KW-0028">Amino-acid biosynthesis</keyword>
<gene>
    <name evidence="10" type="ORF">METZ01_LOCUS47022</name>
</gene>
<dbReference type="Gene3D" id="3.20.20.70">
    <property type="entry name" value="Aldolase class I"/>
    <property type="match status" value="1"/>
</dbReference>